<keyword evidence="2" id="KW-1185">Reference proteome</keyword>
<dbReference type="InterPro" id="IPR038765">
    <property type="entry name" value="Papain-like_cys_pep_sf"/>
</dbReference>
<reference evidence="1" key="1">
    <citation type="submission" date="2021-03" db="EMBL/GenBank/DDBJ databases">
        <title>Antimicrobial resistance genes in bacteria isolated from Japanese honey, and their potential for conferring macrolide and lincosamide resistance in the American foulbrood pathogen Paenibacillus larvae.</title>
        <authorList>
            <person name="Okamoto M."/>
            <person name="Kumagai M."/>
            <person name="Kanamori H."/>
            <person name="Takamatsu D."/>
        </authorList>
    </citation>
    <scope>NUCLEOTIDE SEQUENCE</scope>
    <source>
        <strain evidence="1">J43TS3</strain>
    </source>
</reference>
<comment type="caution">
    <text evidence="1">The sequence shown here is derived from an EMBL/GenBank/DDBJ whole genome shotgun (WGS) entry which is preliminary data.</text>
</comment>
<dbReference type="Proteomes" id="UP000676917">
    <property type="component" value="Unassembled WGS sequence"/>
</dbReference>
<evidence type="ECO:0000313" key="1">
    <source>
        <dbReference type="EMBL" id="GIO28329.1"/>
    </source>
</evidence>
<dbReference type="SUPFAM" id="SSF54001">
    <property type="entry name" value="Cysteine proteinases"/>
    <property type="match status" value="1"/>
</dbReference>
<dbReference type="AlphaFoldDB" id="A0A920C8L1"/>
<proteinExistence type="predicted"/>
<dbReference type="EMBL" id="BORP01000006">
    <property type="protein sequence ID" value="GIO28329.1"/>
    <property type="molecule type" value="Genomic_DNA"/>
</dbReference>
<name>A0A920C8L1_9BACI</name>
<organism evidence="1 2">
    <name type="scientific">Ornithinibacillus bavariensis</name>
    <dbReference type="NCBI Taxonomy" id="545502"/>
    <lineage>
        <taxon>Bacteria</taxon>
        <taxon>Bacillati</taxon>
        <taxon>Bacillota</taxon>
        <taxon>Bacilli</taxon>
        <taxon>Bacillales</taxon>
        <taxon>Bacillaceae</taxon>
        <taxon>Ornithinibacillus</taxon>
    </lineage>
</organism>
<dbReference type="RefSeq" id="WP_212921776.1">
    <property type="nucleotide sequence ID" value="NZ_BORP01000006.1"/>
</dbReference>
<accession>A0A920C8L1</accession>
<sequence length="191" mass="22124">MEVYIVLTHTGTLFTRFIRLFTKQPLNHASIAFTKELDETFSFGRKKPTNPFIGGFVKEDLKGQLFRNADCAIYRCSISRSQYERMQRFVQVIESNQCEYKYNFIGLLGVLFNRTIDLKKSYFCSQFVAAVLSNGGITIKNKPECLVKPSDFMDSHQFQMVYEGKLTSFLEQQGKNKEVLTGKKRFYLLPS</sequence>
<evidence type="ECO:0000313" key="2">
    <source>
        <dbReference type="Proteomes" id="UP000676917"/>
    </source>
</evidence>
<protein>
    <submittedName>
        <fullName evidence="1">Uncharacterized protein</fullName>
    </submittedName>
</protein>
<gene>
    <name evidence="1" type="ORF">J43TS3_29400</name>
</gene>
<dbReference type="Gene3D" id="3.90.1720.10">
    <property type="entry name" value="endopeptidase domain like (from Nostoc punctiforme)"/>
    <property type="match status" value="1"/>
</dbReference>